<keyword evidence="2 7" id="KW-0812">Transmembrane</keyword>
<evidence type="ECO:0000256" key="3">
    <source>
        <dbReference type="ARBA" id="ARBA00022729"/>
    </source>
</evidence>
<protein>
    <submittedName>
        <fullName evidence="8">Transmembrane protein</fullName>
    </submittedName>
</protein>
<accession>A0AAD4JE65</accession>
<keyword evidence="4 7" id="KW-1133">Transmembrane helix</keyword>
<evidence type="ECO:0000256" key="1">
    <source>
        <dbReference type="ARBA" id="ARBA00004127"/>
    </source>
</evidence>
<evidence type="ECO:0000256" key="7">
    <source>
        <dbReference type="SAM" id="Phobius"/>
    </source>
</evidence>
<comment type="similarity">
    <text evidence="6">Belongs to the DESIGUAL family.</text>
</comment>
<organism evidence="8 9">
    <name type="scientific">Perilla frutescens var. hirtella</name>
    <name type="common">Perilla citriodora</name>
    <name type="synonym">Perilla setoyensis</name>
    <dbReference type="NCBI Taxonomy" id="608512"/>
    <lineage>
        <taxon>Eukaryota</taxon>
        <taxon>Viridiplantae</taxon>
        <taxon>Streptophyta</taxon>
        <taxon>Embryophyta</taxon>
        <taxon>Tracheophyta</taxon>
        <taxon>Spermatophyta</taxon>
        <taxon>Magnoliopsida</taxon>
        <taxon>eudicotyledons</taxon>
        <taxon>Gunneridae</taxon>
        <taxon>Pentapetalae</taxon>
        <taxon>asterids</taxon>
        <taxon>lamiids</taxon>
        <taxon>Lamiales</taxon>
        <taxon>Lamiaceae</taxon>
        <taxon>Nepetoideae</taxon>
        <taxon>Elsholtzieae</taxon>
        <taxon>Perilla</taxon>
    </lineage>
</organism>
<dbReference type="EMBL" id="SDAM02000076">
    <property type="protein sequence ID" value="KAH6832087.1"/>
    <property type="molecule type" value="Genomic_DNA"/>
</dbReference>
<comment type="caution">
    <text evidence="8">The sequence shown here is derived from an EMBL/GenBank/DDBJ whole genome shotgun (WGS) entry which is preliminary data.</text>
</comment>
<dbReference type="InterPro" id="IPR052222">
    <property type="entry name" value="DESIGUAL"/>
</dbReference>
<gene>
    <name evidence="8" type="ORF">C2S53_007924</name>
</gene>
<dbReference type="PANTHER" id="PTHR31769">
    <property type="entry name" value="OS07G0462200 PROTEIN-RELATED"/>
    <property type="match status" value="1"/>
</dbReference>
<comment type="subcellular location">
    <subcellularLocation>
        <location evidence="1">Endomembrane system</location>
        <topology evidence="1">Multi-pass membrane protein</topology>
    </subcellularLocation>
</comment>
<dbReference type="GO" id="GO:0012505">
    <property type="term" value="C:endomembrane system"/>
    <property type="evidence" value="ECO:0007669"/>
    <property type="project" value="UniProtKB-SubCell"/>
</dbReference>
<reference evidence="8 9" key="1">
    <citation type="journal article" date="2021" name="Nat. Commun.">
        <title>Incipient diploidization of the medicinal plant Perilla within 10,000 years.</title>
        <authorList>
            <person name="Zhang Y."/>
            <person name="Shen Q."/>
            <person name="Leng L."/>
            <person name="Zhang D."/>
            <person name="Chen S."/>
            <person name="Shi Y."/>
            <person name="Ning Z."/>
            <person name="Chen S."/>
        </authorList>
    </citation>
    <scope>NUCLEOTIDE SEQUENCE [LARGE SCALE GENOMIC DNA]</scope>
    <source>
        <strain evidence="9">cv. PC099</strain>
    </source>
</reference>
<feature type="transmembrane region" description="Helical" evidence="7">
    <location>
        <begin position="92"/>
        <end position="118"/>
    </location>
</feature>
<evidence type="ECO:0000313" key="8">
    <source>
        <dbReference type="EMBL" id="KAH6832087.1"/>
    </source>
</evidence>
<keyword evidence="3" id="KW-0732">Signal</keyword>
<sequence>MEAERRKVILVCCVVGFLGLLSAATGFAAEAKRIKGEQLQFPSPEECIYPRSPAAGLGLTAAVALMIAQIIINIATGCACCRKGLHQSYSNWTFALACFVVSWFTFVIAFLLLLSGAALSDQHGEENFYFGSGYYCYVVKPGVFAGASVLSLASVILGIIYYLSLNSSKNRNNNNNALGAPVPPPQTGITMGQPQFPPQDPVFVHEDTYMRRQFT</sequence>
<dbReference type="Proteomes" id="UP001190926">
    <property type="component" value="Unassembled WGS sequence"/>
</dbReference>
<feature type="transmembrane region" description="Helical" evidence="7">
    <location>
        <begin position="138"/>
        <end position="163"/>
    </location>
</feature>
<dbReference type="AlphaFoldDB" id="A0AAD4JE65"/>
<evidence type="ECO:0000256" key="2">
    <source>
        <dbReference type="ARBA" id="ARBA00022692"/>
    </source>
</evidence>
<name>A0AAD4JE65_PERFH</name>
<feature type="transmembrane region" description="Helical" evidence="7">
    <location>
        <begin position="52"/>
        <end position="80"/>
    </location>
</feature>
<keyword evidence="5 7" id="KW-0472">Membrane</keyword>
<keyword evidence="9" id="KW-1185">Reference proteome</keyword>
<dbReference type="Pfam" id="PF06749">
    <property type="entry name" value="DUF1218"/>
    <property type="match status" value="1"/>
</dbReference>
<proteinExistence type="inferred from homology"/>
<evidence type="ECO:0000313" key="9">
    <source>
        <dbReference type="Proteomes" id="UP001190926"/>
    </source>
</evidence>
<evidence type="ECO:0000256" key="5">
    <source>
        <dbReference type="ARBA" id="ARBA00023136"/>
    </source>
</evidence>
<evidence type="ECO:0000256" key="4">
    <source>
        <dbReference type="ARBA" id="ARBA00022989"/>
    </source>
</evidence>
<evidence type="ECO:0000256" key="6">
    <source>
        <dbReference type="ARBA" id="ARBA00029467"/>
    </source>
</evidence>
<dbReference type="InterPro" id="IPR009606">
    <property type="entry name" value="DEAL/Modifying_wall_lignin1/2"/>
</dbReference>